<organism evidence="3 4">
    <name type="scientific">Lipingzhangella rawalii</name>
    <dbReference type="NCBI Taxonomy" id="2055835"/>
    <lineage>
        <taxon>Bacteria</taxon>
        <taxon>Bacillati</taxon>
        <taxon>Actinomycetota</taxon>
        <taxon>Actinomycetes</taxon>
        <taxon>Streptosporangiales</taxon>
        <taxon>Nocardiopsidaceae</taxon>
        <taxon>Lipingzhangella</taxon>
    </lineage>
</organism>
<dbReference type="Pfam" id="PF00293">
    <property type="entry name" value="NUDIX"/>
    <property type="match status" value="1"/>
</dbReference>
<dbReference type="InterPro" id="IPR005269">
    <property type="entry name" value="LOG"/>
</dbReference>
<accession>A0ABU2H5E1</accession>
<dbReference type="PANTHER" id="PTHR31223:SF70">
    <property type="entry name" value="LOG FAMILY PROTEIN YJL055W"/>
    <property type="match status" value="1"/>
</dbReference>
<dbReference type="CDD" id="cd04690">
    <property type="entry name" value="NUDIX_Hydrolase"/>
    <property type="match status" value="1"/>
</dbReference>
<dbReference type="Pfam" id="PF03641">
    <property type="entry name" value="Lysine_decarbox"/>
    <property type="match status" value="1"/>
</dbReference>
<feature type="domain" description="Nudix hydrolase" evidence="2">
    <location>
        <begin position="178"/>
        <end position="304"/>
    </location>
</feature>
<comment type="similarity">
    <text evidence="1">Belongs to the LOG family.</text>
</comment>
<evidence type="ECO:0000259" key="2">
    <source>
        <dbReference type="PROSITE" id="PS51462"/>
    </source>
</evidence>
<dbReference type="Gene3D" id="3.90.79.10">
    <property type="entry name" value="Nucleoside Triphosphate Pyrophosphohydrolase"/>
    <property type="match status" value="1"/>
</dbReference>
<dbReference type="NCBIfam" id="TIGR00730">
    <property type="entry name" value="Rossman fold protein, TIGR00730 family"/>
    <property type="match status" value="1"/>
</dbReference>
<evidence type="ECO:0000313" key="3">
    <source>
        <dbReference type="EMBL" id="MDS1270212.1"/>
    </source>
</evidence>
<dbReference type="SUPFAM" id="SSF102405">
    <property type="entry name" value="MCP/YpsA-like"/>
    <property type="match status" value="1"/>
</dbReference>
<comment type="caution">
    <text evidence="3">The sequence shown here is derived from an EMBL/GenBank/DDBJ whole genome shotgun (WGS) entry which is preliminary data.</text>
</comment>
<evidence type="ECO:0000256" key="1">
    <source>
        <dbReference type="ARBA" id="ARBA00006763"/>
    </source>
</evidence>
<dbReference type="InterPro" id="IPR015797">
    <property type="entry name" value="NUDIX_hydrolase-like_dom_sf"/>
</dbReference>
<dbReference type="Gene3D" id="3.40.50.450">
    <property type="match status" value="1"/>
</dbReference>
<dbReference type="EMBL" id="JAVLVT010000003">
    <property type="protein sequence ID" value="MDS1270212.1"/>
    <property type="molecule type" value="Genomic_DNA"/>
</dbReference>
<dbReference type="PROSITE" id="PS51462">
    <property type="entry name" value="NUDIX"/>
    <property type="match status" value="1"/>
</dbReference>
<dbReference type="PANTHER" id="PTHR31223">
    <property type="entry name" value="LOG FAMILY PROTEIN YJL055W"/>
    <property type="match status" value="1"/>
</dbReference>
<dbReference type="InterPro" id="IPR031100">
    <property type="entry name" value="LOG_fam"/>
</dbReference>
<keyword evidence="4" id="KW-1185">Reference proteome</keyword>
<sequence>MWICVFCGSSTGSGERYLAAARELGRLLAERNIGLVYGGARVGTMGALADAATEAGGTVVGVIPQPLVERELAHPGLNELHAVTDMHERKALMARQADAFVALPGGVGTLEEVFEVWTWAHLGLHEKPLALLDVDGFYTHLHRFVQHMVDESFLAEASRDLVTIDPAPEVVVTELARKAPLDVLAWAHTRQGRMLAARTRGSELFYLPGGKRETGESDTAALAREVKEETSVLLHPESVAPLTVVHAPAHGYPSGTQVRLAAFQAQGDGEPEAQAEVAELAWLSYAERERCAPGVQLVMDELQQRGLVA</sequence>
<dbReference type="Proteomes" id="UP001250214">
    <property type="component" value="Unassembled WGS sequence"/>
</dbReference>
<name>A0ABU2H5E1_9ACTN</name>
<reference evidence="4" key="1">
    <citation type="submission" date="2023-07" db="EMBL/GenBank/DDBJ databases">
        <title>Novel species in the genus Lipingzhangella isolated from Sambhar Salt Lake.</title>
        <authorList>
            <person name="Jiya N."/>
            <person name="Kajale S."/>
            <person name="Sharma A."/>
        </authorList>
    </citation>
    <scope>NUCLEOTIDE SEQUENCE [LARGE SCALE GENOMIC DNA]</scope>
    <source>
        <strain evidence="4">LS1_29</strain>
    </source>
</reference>
<dbReference type="SUPFAM" id="SSF55811">
    <property type="entry name" value="Nudix"/>
    <property type="match status" value="1"/>
</dbReference>
<dbReference type="InterPro" id="IPR000086">
    <property type="entry name" value="NUDIX_hydrolase_dom"/>
</dbReference>
<gene>
    <name evidence="3" type="ORF">RIF23_07885</name>
</gene>
<evidence type="ECO:0000313" key="4">
    <source>
        <dbReference type="Proteomes" id="UP001250214"/>
    </source>
</evidence>
<proteinExistence type="inferred from homology"/>
<dbReference type="RefSeq" id="WP_310911745.1">
    <property type="nucleotide sequence ID" value="NZ_JAVLVT010000003.1"/>
</dbReference>
<protein>
    <submittedName>
        <fullName evidence="3">TIGR00730 family Rossman fold protein</fullName>
    </submittedName>
</protein>